<organism evidence="1 2">
    <name type="scientific">Streptomyces fagopyri</name>
    <dbReference type="NCBI Taxonomy" id="2662397"/>
    <lineage>
        <taxon>Bacteria</taxon>
        <taxon>Bacillati</taxon>
        <taxon>Actinomycetota</taxon>
        <taxon>Actinomycetes</taxon>
        <taxon>Kitasatosporales</taxon>
        <taxon>Streptomycetaceae</taxon>
        <taxon>Streptomyces</taxon>
    </lineage>
</organism>
<protein>
    <submittedName>
        <fullName evidence="1">Uncharacterized protein</fullName>
    </submittedName>
</protein>
<keyword evidence="2" id="KW-1185">Reference proteome</keyword>
<sequence>MLALGVSTAFAAGRSPVVTLVFAEGDLQDPKLVEACELRTAETSILDQIEDVARKLSSTLSGRSPDAVVIRTADTAPAGSRALGPRYRLMIEGALAYVCRVQKIQDVRVRNGKEMGEALGTNKAGALARGKSLDAKRFEAAAAAVTALPSQP</sequence>
<accession>A0A5Q0LHP0</accession>
<dbReference type="RefSeq" id="WP_153290609.1">
    <property type="nucleotide sequence ID" value="NZ_CP045643.1"/>
</dbReference>
<reference evidence="1 2" key="1">
    <citation type="submission" date="2019-10" db="EMBL/GenBank/DDBJ databases">
        <title>A novel species.</title>
        <authorList>
            <person name="Gao J."/>
        </authorList>
    </citation>
    <scope>NUCLEOTIDE SEQUENCE [LARGE SCALE GENOMIC DNA]</scope>
    <source>
        <strain evidence="1 2">QMT-28</strain>
    </source>
</reference>
<evidence type="ECO:0000313" key="1">
    <source>
        <dbReference type="EMBL" id="QFZ76371.1"/>
    </source>
</evidence>
<evidence type="ECO:0000313" key="2">
    <source>
        <dbReference type="Proteomes" id="UP000326179"/>
    </source>
</evidence>
<dbReference type="AlphaFoldDB" id="A0A5Q0LHP0"/>
<gene>
    <name evidence="1" type="ORF">GFH48_26660</name>
</gene>
<dbReference type="Proteomes" id="UP000326179">
    <property type="component" value="Chromosome"/>
</dbReference>
<dbReference type="EMBL" id="CP045643">
    <property type="protein sequence ID" value="QFZ76371.1"/>
    <property type="molecule type" value="Genomic_DNA"/>
</dbReference>
<name>A0A5Q0LHP0_9ACTN</name>
<proteinExistence type="predicted"/>
<dbReference type="KEGG" id="sfy:GFH48_26660"/>